<protein>
    <recommendedName>
        <fullName evidence="4">Carboxypeptidase-like regulatory domain-containing protein</fullName>
    </recommendedName>
</protein>
<feature type="chain" id="PRO_5046581362" description="Carboxypeptidase-like regulatory domain-containing protein" evidence="1">
    <location>
        <begin position="26"/>
        <end position="402"/>
    </location>
</feature>
<dbReference type="RefSeq" id="WP_207331628.1">
    <property type="nucleotide sequence ID" value="NZ_JAFMYW010000008.1"/>
</dbReference>
<dbReference type="EMBL" id="JAFMYW010000008">
    <property type="protein sequence ID" value="MBO0951683.1"/>
    <property type="molecule type" value="Genomic_DNA"/>
</dbReference>
<keyword evidence="3" id="KW-1185">Reference proteome</keyword>
<evidence type="ECO:0000256" key="1">
    <source>
        <dbReference type="SAM" id="SignalP"/>
    </source>
</evidence>
<dbReference type="InterPro" id="IPR008969">
    <property type="entry name" value="CarboxyPept-like_regulatory"/>
</dbReference>
<proteinExistence type="predicted"/>
<evidence type="ECO:0000313" key="2">
    <source>
        <dbReference type="EMBL" id="MBO0951683.1"/>
    </source>
</evidence>
<evidence type="ECO:0000313" key="3">
    <source>
        <dbReference type="Proteomes" id="UP000664628"/>
    </source>
</evidence>
<accession>A0ABS3JNV9</accession>
<reference evidence="2 3" key="1">
    <citation type="submission" date="2021-03" db="EMBL/GenBank/DDBJ databases">
        <title>Fibrella sp. HMF5405 genome sequencing and assembly.</title>
        <authorList>
            <person name="Kang H."/>
            <person name="Kim H."/>
            <person name="Bae S."/>
            <person name="Joh K."/>
        </authorList>
    </citation>
    <scope>NUCLEOTIDE SEQUENCE [LARGE SCALE GENOMIC DNA]</scope>
    <source>
        <strain evidence="2 3">HMF5405</strain>
    </source>
</reference>
<name>A0ABS3JNV9_9BACT</name>
<evidence type="ECO:0008006" key="4">
    <source>
        <dbReference type="Google" id="ProtNLM"/>
    </source>
</evidence>
<comment type="caution">
    <text evidence="2">The sequence shown here is derived from an EMBL/GenBank/DDBJ whole genome shotgun (WGS) entry which is preliminary data.</text>
</comment>
<dbReference type="Proteomes" id="UP000664628">
    <property type="component" value="Unassembled WGS sequence"/>
</dbReference>
<gene>
    <name evidence="2" type="ORF">J2I46_24075</name>
</gene>
<dbReference type="SUPFAM" id="SSF49464">
    <property type="entry name" value="Carboxypeptidase regulatory domain-like"/>
    <property type="match status" value="1"/>
</dbReference>
<sequence length="402" mass="44642">MNASMTCRFCGLLLAFLLLQATVGAQPGQSVQARVVHTATGRPLSGVTLSVADGALGSATNADGYFQIRLPASLQHDTLLVTAVNFRSVRLPLAGWPAAVVAIQLDSVASRPQRLETDAYFSLSRPFSARDTILKAVARIARNYSDVPTLLRGFYRETIKPEQSETYALYAEGLVDVYKPSYYFVKQDDQIRFVKGRRKPLTRLTIPVLSPGPWVSTMLDVVKYQEFLFRNGRVNTDYVFNQTGEATLDGQPVHIISFAPRSTSILTAYFTGRLFVTAGKLAIVRAEYSLTPKGLSVLNKSGYAQVYKTEMLQRTYVATYTSWQNRWSLQSGSISTAVRQVASGTRYEGQIDFAVTHREPATIKPFSAAEQADFRKLPMQLFNETDTTFWAGETILTPLQVR</sequence>
<keyword evidence="1" id="KW-0732">Signal</keyword>
<organism evidence="2 3">
    <name type="scientific">Fibrella forsythiae</name>
    <dbReference type="NCBI Taxonomy" id="2817061"/>
    <lineage>
        <taxon>Bacteria</taxon>
        <taxon>Pseudomonadati</taxon>
        <taxon>Bacteroidota</taxon>
        <taxon>Cytophagia</taxon>
        <taxon>Cytophagales</taxon>
        <taxon>Spirosomataceae</taxon>
        <taxon>Fibrella</taxon>
    </lineage>
</organism>
<feature type="signal peptide" evidence="1">
    <location>
        <begin position="1"/>
        <end position="25"/>
    </location>
</feature>